<dbReference type="PANTHER" id="PTHR44591:SF3">
    <property type="entry name" value="RESPONSE REGULATORY DOMAIN-CONTAINING PROTEIN"/>
    <property type="match status" value="1"/>
</dbReference>
<name>A0A4Y9TDA5_PSEFL</name>
<organism evidence="4 5">
    <name type="scientific">Pseudomonas fluorescens</name>
    <dbReference type="NCBI Taxonomy" id="294"/>
    <lineage>
        <taxon>Bacteria</taxon>
        <taxon>Pseudomonadati</taxon>
        <taxon>Pseudomonadota</taxon>
        <taxon>Gammaproteobacteria</taxon>
        <taxon>Pseudomonadales</taxon>
        <taxon>Pseudomonadaceae</taxon>
        <taxon>Pseudomonas</taxon>
    </lineage>
</organism>
<dbReference type="PROSITE" id="PS50110">
    <property type="entry name" value="RESPONSE_REGULATORY"/>
    <property type="match status" value="1"/>
</dbReference>
<evidence type="ECO:0000259" key="3">
    <source>
        <dbReference type="PROSITE" id="PS50110"/>
    </source>
</evidence>
<keyword evidence="1 2" id="KW-0597">Phosphoprotein</keyword>
<feature type="modified residue" description="4-aspartylphosphate" evidence="2">
    <location>
        <position position="56"/>
    </location>
</feature>
<proteinExistence type="predicted"/>
<dbReference type="SUPFAM" id="SSF52172">
    <property type="entry name" value="CheY-like"/>
    <property type="match status" value="1"/>
</dbReference>
<protein>
    <submittedName>
        <fullName evidence="4">Response regulator</fullName>
    </submittedName>
</protein>
<dbReference type="PANTHER" id="PTHR44591">
    <property type="entry name" value="STRESS RESPONSE REGULATOR PROTEIN 1"/>
    <property type="match status" value="1"/>
</dbReference>
<accession>A0A4Y9TDA5</accession>
<dbReference type="InterPro" id="IPR001789">
    <property type="entry name" value="Sig_transdc_resp-reg_receiver"/>
</dbReference>
<evidence type="ECO:0000256" key="2">
    <source>
        <dbReference type="PROSITE-ProRule" id="PRU00169"/>
    </source>
</evidence>
<dbReference type="Pfam" id="PF00072">
    <property type="entry name" value="Response_reg"/>
    <property type="match status" value="1"/>
</dbReference>
<dbReference type="SMART" id="SM00448">
    <property type="entry name" value="REC"/>
    <property type="match status" value="1"/>
</dbReference>
<dbReference type="InterPro" id="IPR011006">
    <property type="entry name" value="CheY-like_superfamily"/>
</dbReference>
<evidence type="ECO:0000256" key="1">
    <source>
        <dbReference type="ARBA" id="ARBA00022553"/>
    </source>
</evidence>
<gene>
    <name evidence="4" type="ORF">E4T65_24630</name>
</gene>
<dbReference type="InterPro" id="IPR050595">
    <property type="entry name" value="Bact_response_regulator"/>
</dbReference>
<reference evidence="4 5" key="1">
    <citation type="submission" date="2019-03" db="EMBL/GenBank/DDBJ databases">
        <title>Biocontrol and xenobiotic degradation properties of endophytic Pseudomonas fluorescens strain BRZ63.</title>
        <authorList>
            <person name="Chlebek D.A."/>
            <person name="Pinski A."/>
            <person name="Zur J.P."/>
            <person name="Michalska J."/>
            <person name="Hupert-Kocurek K.T."/>
        </authorList>
    </citation>
    <scope>NUCLEOTIDE SEQUENCE [LARGE SCALE GENOMIC DNA]</scope>
    <source>
        <strain evidence="4 5">BRZ63</strain>
    </source>
</reference>
<dbReference type="RefSeq" id="WP_017531086.1">
    <property type="nucleotide sequence ID" value="NZ_SPVI01000018.1"/>
</dbReference>
<sequence>MAQPSILVLEDDEIIRSLMVDVLEEFGAHVTSFPSADEGMIFLERDDEQVDLIVSDIQMPGLLNGYDLSRVVAHRWPTVAVLLTSGNSAMASQLSSRVRFLPKPWSTEHLLECVQSALTQQGSPMHR</sequence>
<feature type="domain" description="Response regulatory" evidence="3">
    <location>
        <begin position="5"/>
        <end position="118"/>
    </location>
</feature>
<evidence type="ECO:0000313" key="4">
    <source>
        <dbReference type="EMBL" id="TFW40827.1"/>
    </source>
</evidence>
<evidence type="ECO:0000313" key="5">
    <source>
        <dbReference type="Proteomes" id="UP000297322"/>
    </source>
</evidence>
<comment type="caution">
    <text evidence="4">The sequence shown here is derived from an EMBL/GenBank/DDBJ whole genome shotgun (WGS) entry which is preliminary data.</text>
</comment>
<dbReference type="Gene3D" id="3.40.50.2300">
    <property type="match status" value="1"/>
</dbReference>
<dbReference type="AlphaFoldDB" id="A0A4Y9TDA5"/>
<dbReference type="Proteomes" id="UP000297322">
    <property type="component" value="Unassembled WGS sequence"/>
</dbReference>
<dbReference type="EMBL" id="SPVI01000018">
    <property type="protein sequence ID" value="TFW40827.1"/>
    <property type="molecule type" value="Genomic_DNA"/>
</dbReference>
<dbReference type="GO" id="GO:0000160">
    <property type="term" value="P:phosphorelay signal transduction system"/>
    <property type="evidence" value="ECO:0007669"/>
    <property type="project" value="InterPro"/>
</dbReference>